<evidence type="ECO:0000256" key="1">
    <source>
        <dbReference type="ARBA" id="ARBA00010541"/>
    </source>
</evidence>
<dbReference type="GO" id="GO:0006508">
    <property type="term" value="P:proteolysis"/>
    <property type="evidence" value="ECO:0007669"/>
    <property type="project" value="UniProtKB-KW"/>
</dbReference>
<sequence>MENIRKSVFKIITASGTGSGFTVSGHNHVITNYHVIKGEKVVAVEDYKKDRHVANVVMVNPEVDLAFLHIDGFENTQTDISLQEDVLISNTQKVFINGYPFGMPYTITEGIVSSISQPMGGKQYIQTDAAVNPGNSGGPMLNEAGVLVGVTTSKFTEADNVGFGIKHSDLFKEISDFTYIDNAYRVKCNSCDSYTEEEAEFCTNCGNDMDISYWEEFEKSHFANFVENALTELGMNPVLGRAGRDFWEFHQGSALVRIFVFKRDYLVATSPLNKLPKQNLEGLMTYILEKNVEPYYLGIHQNNIYLSYRTHLSDIFTDHVDTIKENIKNLALKADDLDNFFMDTYGCEMAIESKEEL</sequence>
<evidence type="ECO:0000256" key="3">
    <source>
        <dbReference type="ARBA" id="ARBA00022801"/>
    </source>
</evidence>
<accession>A0A7H9AKZ4</accession>
<name>A0A7H9AKZ4_9FLAO</name>
<dbReference type="InterPro" id="IPR009003">
    <property type="entry name" value="Peptidase_S1_PA"/>
</dbReference>
<dbReference type="InterPro" id="IPR051201">
    <property type="entry name" value="Chloro_Bact_Ser_Proteases"/>
</dbReference>
<dbReference type="InterPro" id="IPR001940">
    <property type="entry name" value="Peptidase_S1C"/>
</dbReference>
<dbReference type="InterPro" id="IPR043504">
    <property type="entry name" value="Peptidase_S1_PA_chymotrypsin"/>
</dbReference>
<dbReference type="Proteomes" id="UP000509302">
    <property type="component" value="Chromosome"/>
</dbReference>
<dbReference type="EMBL" id="CP058595">
    <property type="protein sequence ID" value="QLG44130.1"/>
    <property type="molecule type" value="Genomic_DNA"/>
</dbReference>
<dbReference type="PANTHER" id="PTHR43343:SF3">
    <property type="entry name" value="PROTEASE DO-LIKE 8, CHLOROPLASTIC"/>
    <property type="match status" value="1"/>
</dbReference>
<dbReference type="AlphaFoldDB" id="A0A7H9AKZ4"/>
<evidence type="ECO:0000256" key="2">
    <source>
        <dbReference type="ARBA" id="ARBA00022670"/>
    </source>
</evidence>
<protein>
    <submittedName>
        <fullName evidence="4">Trypsin-like peptidase domain-containing protein</fullName>
    </submittedName>
</protein>
<evidence type="ECO:0000313" key="4">
    <source>
        <dbReference type="EMBL" id="QLG44130.1"/>
    </source>
</evidence>
<reference evidence="4 5" key="1">
    <citation type="journal article" date="2006" name="Int. J. Syst. Evol. Microbiol.">
        <title>Costertonia aggregata gen. nov., sp. nov., a mesophilic marine bacterium of the family Flavobacteriaceae, isolated from a mature biofilm.</title>
        <authorList>
            <person name="Kwon K.K."/>
            <person name="Lee Y.K."/>
            <person name="Lee H.K."/>
        </authorList>
    </citation>
    <scope>NUCLEOTIDE SEQUENCE [LARGE SCALE GENOMIC DNA]</scope>
    <source>
        <strain evidence="4 5">KCCM 42265</strain>
    </source>
</reference>
<organism evidence="4 5">
    <name type="scientific">Costertonia aggregata</name>
    <dbReference type="NCBI Taxonomy" id="343403"/>
    <lineage>
        <taxon>Bacteria</taxon>
        <taxon>Pseudomonadati</taxon>
        <taxon>Bacteroidota</taxon>
        <taxon>Flavobacteriia</taxon>
        <taxon>Flavobacteriales</taxon>
        <taxon>Flavobacteriaceae</taxon>
        <taxon>Costertonia</taxon>
    </lineage>
</organism>
<dbReference type="GO" id="GO:0004252">
    <property type="term" value="F:serine-type endopeptidase activity"/>
    <property type="evidence" value="ECO:0007669"/>
    <property type="project" value="InterPro"/>
</dbReference>
<keyword evidence="2" id="KW-0645">Protease</keyword>
<comment type="similarity">
    <text evidence="1">Belongs to the peptidase S1C family.</text>
</comment>
<proteinExistence type="inferred from homology"/>
<dbReference type="Pfam" id="PF13365">
    <property type="entry name" value="Trypsin_2"/>
    <property type="match status" value="1"/>
</dbReference>
<dbReference type="PRINTS" id="PR00834">
    <property type="entry name" value="PROTEASES2C"/>
</dbReference>
<dbReference type="Gene3D" id="2.40.10.10">
    <property type="entry name" value="Trypsin-like serine proteases"/>
    <property type="match status" value="2"/>
</dbReference>
<dbReference type="PANTHER" id="PTHR43343">
    <property type="entry name" value="PEPTIDASE S12"/>
    <property type="match status" value="1"/>
</dbReference>
<gene>
    <name evidence="4" type="ORF">HYG79_01775</name>
</gene>
<dbReference type="KEGG" id="cagg:HYG79_01775"/>
<dbReference type="Gene3D" id="3.30.1460.10">
    <property type="match status" value="1"/>
</dbReference>
<dbReference type="SUPFAM" id="SSF69635">
    <property type="entry name" value="Type III secretory system chaperone-like"/>
    <property type="match status" value="1"/>
</dbReference>
<keyword evidence="5" id="KW-1185">Reference proteome</keyword>
<dbReference type="SUPFAM" id="SSF50494">
    <property type="entry name" value="Trypsin-like serine proteases"/>
    <property type="match status" value="1"/>
</dbReference>
<keyword evidence="3" id="KW-0378">Hydrolase</keyword>
<evidence type="ECO:0000313" key="5">
    <source>
        <dbReference type="Proteomes" id="UP000509302"/>
    </source>
</evidence>